<comment type="caution">
    <text evidence="1">The sequence shown here is derived from an EMBL/GenBank/DDBJ whole genome shotgun (WGS) entry which is preliminary data.</text>
</comment>
<dbReference type="Proteomes" id="UP001055013">
    <property type="component" value="Unassembled WGS sequence"/>
</dbReference>
<keyword evidence="2" id="KW-1185">Reference proteome</keyword>
<evidence type="ECO:0000313" key="1">
    <source>
        <dbReference type="EMBL" id="GJH18090.1"/>
    </source>
</evidence>
<name>A0ACB5QTY6_9BURK</name>
<gene>
    <name evidence="1" type="ORF">CBA19CS22_16130</name>
</gene>
<organism evidence="1 2">
    <name type="scientific">Caballeronia novacaledonica</name>
    <dbReference type="NCBI Taxonomy" id="1544861"/>
    <lineage>
        <taxon>Bacteria</taxon>
        <taxon>Pseudomonadati</taxon>
        <taxon>Pseudomonadota</taxon>
        <taxon>Betaproteobacteria</taxon>
        <taxon>Burkholderiales</taxon>
        <taxon>Burkholderiaceae</taxon>
        <taxon>Caballeronia</taxon>
    </lineage>
</organism>
<accession>A0ACB5QTY6</accession>
<protein>
    <submittedName>
        <fullName evidence="1">Copper resistance protein CopC</fullName>
    </submittedName>
</protein>
<proteinExistence type="predicted"/>
<reference evidence="1" key="1">
    <citation type="submission" date="2021-09" db="EMBL/GenBank/DDBJ databases">
        <title>Isolation and characterization of 3-chlorobenzoate degrading bacteria from soils in Shizuoka.</title>
        <authorList>
            <person name="Ifat A."/>
            <person name="Ogawa N."/>
            <person name="Kimbara K."/>
            <person name="Moriuchi R."/>
            <person name="Dohra H."/>
            <person name="Shintani M."/>
        </authorList>
    </citation>
    <scope>NUCLEOTIDE SEQUENCE</scope>
    <source>
        <strain evidence="1">19CS2-2</strain>
    </source>
</reference>
<dbReference type="EMBL" id="BPUR01000008">
    <property type="protein sequence ID" value="GJH18090.1"/>
    <property type="molecule type" value="Genomic_DNA"/>
</dbReference>
<evidence type="ECO:0000313" key="2">
    <source>
        <dbReference type="Proteomes" id="UP001055013"/>
    </source>
</evidence>
<sequence length="124" mass="12876">MKALKSNLIAPVVATLAVAFAPAIAFAHGKLESAEPPVNGIVSTAPGLLRLTFNEDLEPAFSTIKVADANGAVVGDEKAKVDPANKRVLTLSVPKLAAGTYSVQWAVMTGDSHKAKGTYKFSVN</sequence>